<comment type="caution">
    <text evidence="1">The sequence shown here is derived from an EMBL/GenBank/DDBJ whole genome shotgun (WGS) entry which is preliminary data.</text>
</comment>
<dbReference type="EMBL" id="JBHTIC010000008">
    <property type="protein sequence ID" value="MFD0762282.1"/>
    <property type="molecule type" value="Genomic_DNA"/>
</dbReference>
<gene>
    <name evidence="1" type="ORF">ACFQZW_09330</name>
</gene>
<name>A0ABW2Z986_9FLAO</name>
<dbReference type="Proteomes" id="UP001597032">
    <property type="component" value="Unassembled WGS sequence"/>
</dbReference>
<protein>
    <submittedName>
        <fullName evidence="1">Uncharacterized protein</fullName>
    </submittedName>
</protein>
<accession>A0ABW2Z986</accession>
<proteinExistence type="predicted"/>
<dbReference type="RefSeq" id="WP_386782586.1">
    <property type="nucleotide sequence ID" value="NZ_JBHTIC010000008.1"/>
</dbReference>
<sequence length="172" mass="19997">MFSCSSDDSEPDTREFVPGEVSVGIKSGTNINDLFEFINLFDHQVDNVNSLTFTSNLQSDNLQYVLDFLNDKTYTNDGVNWFVTGYLHYQTNEITIFPRLFGMENIAYQTDWLNSMNELELNEKHNSELNSGIIRFYVPVGQEIEWRNQFTSYDIVDWAELNYIADIEPNTN</sequence>
<keyword evidence="2" id="KW-1185">Reference proteome</keyword>
<organism evidence="1 2">
    <name type="scientific">Lutibacter aestuarii</name>
    <dbReference type="NCBI Taxonomy" id="861111"/>
    <lineage>
        <taxon>Bacteria</taxon>
        <taxon>Pseudomonadati</taxon>
        <taxon>Bacteroidota</taxon>
        <taxon>Flavobacteriia</taxon>
        <taxon>Flavobacteriales</taxon>
        <taxon>Flavobacteriaceae</taxon>
        <taxon>Lutibacter</taxon>
    </lineage>
</organism>
<evidence type="ECO:0000313" key="1">
    <source>
        <dbReference type="EMBL" id="MFD0762282.1"/>
    </source>
</evidence>
<evidence type="ECO:0000313" key="2">
    <source>
        <dbReference type="Proteomes" id="UP001597032"/>
    </source>
</evidence>
<reference evidence="2" key="1">
    <citation type="journal article" date="2019" name="Int. J. Syst. Evol. Microbiol.">
        <title>The Global Catalogue of Microorganisms (GCM) 10K type strain sequencing project: providing services to taxonomists for standard genome sequencing and annotation.</title>
        <authorList>
            <consortium name="The Broad Institute Genomics Platform"/>
            <consortium name="The Broad Institute Genome Sequencing Center for Infectious Disease"/>
            <person name="Wu L."/>
            <person name="Ma J."/>
        </authorList>
    </citation>
    <scope>NUCLEOTIDE SEQUENCE [LARGE SCALE GENOMIC DNA]</scope>
    <source>
        <strain evidence="2">CCUG 60022</strain>
    </source>
</reference>